<dbReference type="AlphaFoldDB" id="A0A2V4EE91"/>
<name>A0A2V4EE91_9GAMM</name>
<evidence type="ECO:0000313" key="2">
    <source>
        <dbReference type="EMBL" id="PXZ06657.1"/>
    </source>
</evidence>
<proteinExistence type="predicted"/>
<dbReference type="InterPro" id="IPR037883">
    <property type="entry name" value="Knr4/Smi1-like_sf"/>
</dbReference>
<reference evidence="2 3" key="1">
    <citation type="submission" date="2018-05" db="EMBL/GenBank/DDBJ databases">
        <title>Reference genomes for bee gut microbiota database.</title>
        <authorList>
            <person name="Ellegaard K.M."/>
        </authorList>
    </citation>
    <scope>NUCLEOTIDE SEQUENCE [LARGE SCALE GENOMIC DNA]</scope>
    <source>
        <strain evidence="2 3">ESL0177</strain>
    </source>
</reference>
<evidence type="ECO:0000313" key="3">
    <source>
        <dbReference type="Proteomes" id="UP000247483"/>
    </source>
</evidence>
<accession>A0A2V4EE91</accession>
<feature type="domain" description="Knr4/Smi1-like" evidence="1">
    <location>
        <begin position="33"/>
        <end position="155"/>
    </location>
</feature>
<dbReference type="Gene3D" id="3.40.1580.10">
    <property type="entry name" value="SMI1/KNR4-like"/>
    <property type="match status" value="1"/>
</dbReference>
<gene>
    <name evidence="2" type="ORF">DKK79_00615</name>
</gene>
<dbReference type="SUPFAM" id="SSF160631">
    <property type="entry name" value="SMI1/KNR4-like"/>
    <property type="match status" value="1"/>
</dbReference>
<dbReference type="SMART" id="SM00860">
    <property type="entry name" value="SMI1_KNR4"/>
    <property type="match status" value="1"/>
</dbReference>
<dbReference type="Proteomes" id="UP000247483">
    <property type="component" value="Unassembled WGS sequence"/>
</dbReference>
<dbReference type="InterPro" id="IPR018958">
    <property type="entry name" value="Knr4/Smi1-like_dom"/>
</dbReference>
<dbReference type="EMBL" id="QGLP01000003">
    <property type="protein sequence ID" value="PXZ06657.1"/>
    <property type="molecule type" value="Genomic_DNA"/>
</dbReference>
<comment type="caution">
    <text evidence="2">The sequence shown here is derived from an EMBL/GenBank/DDBJ whole genome shotgun (WGS) entry which is preliminary data.</text>
</comment>
<sequence length="164" mass="18549">MNLKNRCIMSIKDVKDAINIINSNIELADFVGEISPDLIIKAENMLGVNFPESYKYFLENLGCGDIYGQEFYGIIKEDFINSGIPDAIWVTLKMRENSGLPNYFVIVYFGGDGDYYAIDCRNPNEAPVICWIPGVSTKDGLYTKVAKDFGVFFKETIIDAKKNW</sequence>
<evidence type="ECO:0000259" key="1">
    <source>
        <dbReference type="SMART" id="SM00860"/>
    </source>
</evidence>
<organism evidence="2 3">
    <name type="scientific">Gilliamella apicola</name>
    <dbReference type="NCBI Taxonomy" id="1196095"/>
    <lineage>
        <taxon>Bacteria</taxon>
        <taxon>Pseudomonadati</taxon>
        <taxon>Pseudomonadota</taxon>
        <taxon>Gammaproteobacteria</taxon>
        <taxon>Orbales</taxon>
        <taxon>Orbaceae</taxon>
        <taxon>Gilliamella</taxon>
    </lineage>
</organism>
<dbReference type="Pfam" id="PF14568">
    <property type="entry name" value="SUKH_6"/>
    <property type="match status" value="1"/>
</dbReference>
<protein>
    <recommendedName>
        <fullName evidence="1">Knr4/Smi1-like domain-containing protein</fullName>
    </recommendedName>
</protein>